<reference evidence="1" key="1">
    <citation type="journal article" date="2018" name="Front. Microbiol.">
        <title>Beyond the Limits: tRNA Array Units in Mycobacterium Genomes.</title>
        <authorList>
            <person name="Morgado S.M."/>
            <person name="Vicente A.C."/>
        </authorList>
    </citation>
    <scope>NUCLEOTIDE SEQUENCE</scope>
    <source>
        <strain evidence="1">CBMA 213</strain>
        <plasmid evidence="1">pCBMA213_1</plasmid>
    </source>
</reference>
<geneLocation type="plasmid" evidence="1">
    <name>pCBMA213_1</name>
</geneLocation>
<accession>A0A343VQX4</accession>
<proteinExistence type="predicted"/>
<gene>
    <name evidence="1" type="ORF">B5P44_p00003</name>
</gene>
<organism evidence="1">
    <name type="scientific">Mycolicibacterium sp. CBMA 213</name>
    <dbReference type="NCBI Taxonomy" id="1968788"/>
    <lineage>
        <taxon>Bacteria</taxon>
        <taxon>Bacillati</taxon>
        <taxon>Actinomycetota</taxon>
        <taxon>Actinomycetes</taxon>
        <taxon>Mycobacteriales</taxon>
        <taxon>Mycobacteriaceae</taxon>
        <taxon>Mycolicibacterium</taxon>
    </lineage>
</organism>
<dbReference type="EMBL" id="MF600313">
    <property type="protein sequence ID" value="AVN58298.1"/>
    <property type="molecule type" value="Genomic_DNA"/>
</dbReference>
<dbReference type="AlphaFoldDB" id="A0A343VQX4"/>
<keyword evidence="1" id="KW-0614">Plasmid</keyword>
<evidence type="ECO:0000313" key="1">
    <source>
        <dbReference type="EMBL" id="AVN58298.1"/>
    </source>
</evidence>
<name>A0A343VQX4_9MYCO</name>
<protein>
    <submittedName>
        <fullName evidence="1">Uncharacterized protein</fullName>
    </submittedName>
</protein>
<sequence>MQHPYAEVDDLLSRAAGLAQRPAVRQPQRPDERTIGRMDIEYDLAAIDSAAANVDELARIDRGAAEPNRGIVEQRLCAHVLLHHRLAPDERRHAPRDIAYLARKLGATTPDQMWAIVASHYPDVERRHDHDQLLNEVAAVPSSEELKASLVEDGRRLLSRLRHTELLLNQLGNTHAALRRLD</sequence>